<sequence>MDFVVIFGPPAVGKMTVGEELCKLTGFKLFHNHMAIEPVLGIFPFGSPPFGKLVNEFRRRVIEEAADAALPGLVFTYVWGLDLPEDTDLIASYVDIVRSRGGRTRFVELYADLDERLERNTTELRLDRKPSKRDLDFSRANLLEFDRDYVMNTEDTRRTHAQDLIERHDHVRIDNTRSNPAETAALILRKMPQ</sequence>
<organism evidence="1 2">
    <name type="scientific">Amycolatopsis keratiniphila subsp. keratiniphila</name>
    <dbReference type="NCBI Taxonomy" id="227715"/>
    <lineage>
        <taxon>Bacteria</taxon>
        <taxon>Bacillati</taxon>
        <taxon>Actinomycetota</taxon>
        <taxon>Actinomycetes</taxon>
        <taxon>Pseudonocardiales</taxon>
        <taxon>Pseudonocardiaceae</taxon>
        <taxon>Amycolatopsis</taxon>
        <taxon>Amycolatopsis japonica group</taxon>
    </lineage>
</organism>
<name>A0A1W2M0R4_9PSEU</name>
<dbReference type="OrthoDB" id="193997at2"/>
<dbReference type="Gene3D" id="3.40.50.300">
    <property type="entry name" value="P-loop containing nucleotide triphosphate hydrolases"/>
    <property type="match status" value="1"/>
</dbReference>
<proteinExistence type="predicted"/>
<gene>
    <name evidence="1" type="ORF">AVR91_0204560</name>
</gene>
<dbReference type="RefSeq" id="WP_063271808.1">
    <property type="nucleotide sequence ID" value="NZ_LQMT02000007.1"/>
</dbReference>
<evidence type="ECO:0000313" key="1">
    <source>
        <dbReference type="EMBL" id="ONF73417.1"/>
    </source>
</evidence>
<evidence type="ECO:0000313" key="2">
    <source>
        <dbReference type="Proteomes" id="UP000076660"/>
    </source>
</evidence>
<dbReference type="EMBL" id="LQMT02000007">
    <property type="protein sequence ID" value="ONF73417.1"/>
    <property type="molecule type" value="Genomic_DNA"/>
</dbReference>
<evidence type="ECO:0008006" key="3">
    <source>
        <dbReference type="Google" id="ProtNLM"/>
    </source>
</evidence>
<dbReference type="SUPFAM" id="SSF52540">
    <property type="entry name" value="P-loop containing nucleoside triphosphate hydrolases"/>
    <property type="match status" value="1"/>
</dbReference>
<comment type="caution">
    <text evidence="1">The sequence shown here is derived from an EMBL/GenBank/DDBJ whole genome shotgun (WGS) entry which is preliminary data.</text>
</comment>
<dbReference type="AlphaFoldDB" id="A0A1W2M0R4"/>
<accession>A0A1W2M0R4</accession>
<dbReference type="Proteomes" id="UP000076660">
    <property type="component" value="Unassembled WGS sequence"/>
</dbReference>
<dbReference type="InterPro" id="IPR027417">
    <property type="entry name" value="P-loop_NTPase"/>
</dbReference>
<reference evidence="1 2" key="1">
    <citation type="submission" date="2016-12" db="EMBL/GenBank/DDBJ databases">
        <title>Amycolatopsis keratiniphila subsp. keratiniphila genome sequencing and assembly.</title>
        <authorList>
            <person name="Mayilraj S."/>
            <person name="Kaur N."/>
        </authorList>
    </citation>
    <scope>NUCLEOTIDE SEQUENCE [LARGE SCALE GENOMIC DNA]</scope>
    <source>
        <strain evidence="1 2">DSM 44409</strain>
    </source>
</reference>
<protein>
    <recommendedName>
        <fullName evidence="3">Shikimate kinase</fullName>
    </recommendedName>
</protein>